<dbReference type="GO" id="GO:0005777">
    <property type="term" value="C:peroxisome"/>
    <property type="evidence" value="ECO:0007669"/>
    <property type="project" value="TreeGrafter"/>
</dbReference>
<dbReference type="CDD" id="cd23589">
    <property type="entry name" value="TFP_LU_ECD_Rtv"/>
    <property type="match status" value="1"/>
</dbReference>
<dbReference type="InterPro" id="IPR024084">
    <property type="entry name" value="IsoPropMal-DH-like_dom"/>
</dbReference>
<keyword evidence="13" id="KW-0464">Manganese</keyword>
<dbReference type="Pfam" id="PF17064">
    <property type="entry name" value="QVR"/>
    <property type="match status" value="1"/>
</dbReference>
<keyword evidence="6" id="KW-0816">Tricarboxylic acid cycle</keyword>
<dbReference type="GO" id="GO:0005739">
    <property type="term" value="C:mitochondrion"/>
    <property type="evidence" value="ECO:0007669"/>
    <property type="project" value="TreeGrafter"/>
</dbReference>
<evidence type="ECO:0000259" key="17">
    <source>
        <dbReference type="SMART" id="SM01329"/>
    </source>
</evidence>
<name>A0A7R9BWB5_9CRUS</name>
<evidence type="ECO:0000256" key="8">
    <source>
        <dbReference type="ARBA" id="ARBA00022729"/>
    </source>
</evidence>
<dbReference type="EMBL" id="OA884705">
    <property type="protein sequence ID" value="CAD7281170.1"/>
    <property type="molecule type" value="Genomic_DNA"/>
</dbReference>
<evidence type="ECO:0000256" key="12">
    <source>
        <dbReference type="ARBA" id="ARBA00023180"/>
    </source>
</evidence>
<dbReference type="GO" id="GO:0006739">
    <property type="term" value="P:NADP+ metabolic process"/>
    <property type="evidence" value="ECO:0007669"/>
    <property type="project" value="TreeGrafter"/>
</dbReference>
<dbReference type="GO" id="GO:0000287">
    <property type="term" value="F:magnesium ion binding"/>
    <property type="evidence" value="ECO:0007669"/>
    <property type="project" value="InterPro"/>
</dbReference>
<gene>
    <name evidence="18" type="ORF">NMOB1V02_LOCUS8821</name>
</gene>
<feature type="domain" description="Isopropylmalate dehydrogenase-like" evidence="17">
    <location>
        <begin position="151"/>
        <end position="554"/>
    </location>
</feature>
<dbReference type="Pfam" id="PF00180">
    <property type="entry name" value="Iso_dh"/>
    <property type="match status" value="1"/>
</dbReference>
<keyword evidence="5" id="KW-0329">Glyoxylate bypass</keyword>
<dbReference type="GO" id="GO:0032222">
    <property type="term" value="P:regulation of synaptic transmission, cholinergic"/>
    <property type="evidence" value="ECO:0007669"/>
    <property type="project" value="InterPro"/>
</dbReference>
<evidence type="ECO:0000256" key="11">
    <source>
        <dbReference type="ARBA" id="ARBA00023002"/>
    </source>
</evidence>
<comment type="cofactor">
    <cofactor evidence="1">
        <name>Mn(2+)</name>
        <dbReference type="ChEBI" id="CHEBI:29035"/>
    </cofactor>
</comment>
<feature type="signal peptide" evidence="16">
    <location>
        <begin position="1"/>
        <end position="20"/>
    </location>
</feature>
<evidence type="ECO:0000256" key="5">
    <source>
        <dbReference type="ARBA" id="ARBA00022435"/>
    </source>
</evidence>
<dbReference type="InterPro" id="IPR019818">
    <property type="entry name" value="IsoCit/isopropylmalate_DH_CS"/>
</dbReference>
<dbReference type="InterPro" id="IPR004790">
    <property type="entry name" value="Isocitrate_DH_NADP"/>
</dbReference>
<dbReference type="PROSITE" id="PS00470">
    <property type="entry name" value="IDH_IMDH"/>
    <property type="match status" value="1"/>
</dbReference>
<dbReference type="GO" id="GO:0030431">
    <property type="term" value="P:sleep"/>
    <property type="evidence" value="ECO:0007669"/>
    <property type="project" value="InterPro"/>
</dbReference>
<dbReference type="Gene3D" id="3.40.718.10">
    <property type="entry name" value="Isopropylmalate Dehydrogenase"/>
    <property type="match status" value="1"/>
</dbReference>
<evidence type="ECO:0000313" key="18">
    <source>
        <dbReference type="EMBL" id="CAD7281170.1"/>
    </source>
</evidence>
<dbReference type="SMART" id="SM01329">
    <property type="entry name" value="Iso_dh"/>
    <property type="match status" value="1"/>
</dbReference>
<dbReference type="AlphaFoldDB" id="A0A7R9BWB5"/>
<keyword evidence="7" id="KW-0479">Metal-binding</keyword>
<evidence type="ECO:0000256" key="1">
    <source>
        <dbReference type="ARBA" id="ARBA00001936"/>
    </source>
</evidence>
<dbReference type="GO" id="GO:0005829">
    <property type="term" value="C:cytosol"/>
    <property type="evidence" value="ECO:0007669"/>
    <property type="project" value="TreeGrafter"/>
</dbReference>
<evidence type="ECO:0000256" key="3">
    <source>
        <dbReference type="ARBA" id="ARBA00007769"/>
    </source>
</evidence>
<evidence type="ECO:0000256" key="14">
    <source>
        <dbReference type="ARBA" id="ARBA00029990"/>
    </source>
</evidence>
<dbReference type="GO" id="GO:0051287">
    <property type="term" value="F:NAD binding"/>
    <property type="evidence" value="ECO:0007669"/>
    <property type="project" value="InterPro"/>
</dbReference>
<organism evidence="18">
    <name type="scientific">Notodromas monacha</name>
    <dbReference type="NCBI Taxonomy" id="399045"/>
    <lineage>
        <taxon>Eukaryota</taxon>
        <taxon>Metazoa</taxon>
        <taxon>Ecdysozoa</taxon>
        <taxon>Arthropoda</taxon>
        <taxon>Crustacea</taxon>
        <taxon>Oligostraca</taxon>
        <taxon>Ostracoda</taxon>
        <taxon>Podocopa</taxon>
        <taxon>Podocopida</taxon>
        <taxon>Cypridocopina</taxon>
        <taxon>Cypridoidea</taxon>
        <taxon>Cyprididae</taxon>
        <taxon>Notodromas</taxon>
    </lineage>
</organism>
<keyword evidence="11" id="KW-0560">Oxidoreductase</keyword>
<reference evidence="18" key="1">
    <citation type="submission" date="2020-11" db="EMBL/GenBank/DDBJ databases">
        <authorList>
            <person name="Tran Van P."/>
        </authorList>
    </citation>
    <scope>NUCLEOTIDE SEQUENCE</scope>
</reference>
<evidence type="ECO:0000256" key="9">
    <source>
        <dbReference type="ARBA" id="ARBA00022842"/>
    </source>
</evidence>
<evidence type="ECO:0000256" key="10">
    <source>
        <dbReference type="ARBA" id="ARBA00022857"/>
    </source>
</evidence>
<dbReference type="FunFam" id="3.40.718.10:FF:000002">
    <property type="entry name" value="Isocitrate dehydrogenase [NADP]"/>
    <property type="match status" value="1"/>
</dbReference>
<evidence type="ECO:0000256" key="4">
    <source>
        <dbReference type="ARBA" id="ARBA00013013"/>
    </source>
</evidence>
<evidence type="ECO:0000256" key="13">
    <source>
        <dbReference type="ARBA" id="ARBA00023211"/>
    </source>
</evidence>
<dbReference type="GO" id="GO:0006102">
    <property type="term" value="P:isocitrate metabolic process"/>
    <property type="evidence" value="ECO:0007669"/>
    <property type="project" value="InterPro"/>
</dbReference>
<accession>A0A7R9BWB5</accession>
<dbReference type="GO" id="GO:0006097">
    <property type="term" value="P:glyoxylate cycle"/>
    <property type="evidence" value="ECO:0007669"/>
    <property type="project" value="UniProtKB-KW"/>
</dbReference>
<feature type="chain" id="PRO_5036403083" description="isocitrate dehydrogenase (NADP(+))" evidence="16">
    <location>
        <begin position="21"/>
        <end position="564"/>
    </location>
</feature>
<dbReference type="PANTHER" id="PTHR11822:SF21">
    <property type="entry name" value="ISOCITRATE DEHYDROGENASE [NADP], MITOCHONDRIAL"/>
    <property type="match status" value="1"/>
</dbReference>
<dbReference type="Proteomes" id="UP000678499">
    <property type="component" value="Unassembled WGS sequence"/>
</dbReference>
<keyword evidence="8 16" id="KW-0732">Signal</keyword>
<dbReference type="NCBIfam" id="TIGR00127">
    <property type="entry name" value="nadp_idh_euk"/>
    <property type="match status" value="1"/>
</dbReference>
<keyword evidence="10" id="KW-0521">NADP</keyword>
<protein>
    <recommendedName>
        <fullName evidence="4">isocitrate dehydrogenase (NADP(+))</fullName>
        <ecNumber evidence="4">1.1.1.42</ecNumber>
    </recommendedName>
    <alternativeName>
        <fullName evidence="14">NADP(+)-specific ICDH</fullName>
    </alternativeName>
    <alternativeName>
        <fullName evidence="15">Oxalosuccinate decarboxylase</fullName>
    </alternativeName>
</protein>
<dbReference type="OrthoDB" id="248923at2759"/>
<dbReference type="InterPro" id="IPR031424">
    <property type="entry name" value="QVR-like"/>
</dbReference>
<proteinExistence type="inferred from homology"/>
<evidence type="ECO:0000256" key="15">
    <source>
        <dbReference type="ARBA" id="ARBA00031098"/>
    </source>
</evidence>
<keyword evidence="12" id="KW-0325">Glycoprotein</keyword>
<dbReference type="EC" id="1.1.1.42" evidence="4"/>
<evidence type="ECO:0000256" key="16">
    <source>
        <dbReference type="SAM" id="SignalP"/>
    </source>
</evidence>
<keyword evidence="9" id="KW-0460">Magnesium</keyword>
<evidence type="ECO:0000313" key="19">
    <source>
        <dbReference type="Proteomes" id="UP000678499"/>
    </source>
</evidence>
<evidence type="ECO:0000256" key="7">
    <source>
        <dbReference type="ARBA" id="ARBA00022723"/>
    </source>
</evidence>
<dbReference type="SUPFAM" id="SSF53659">
    <property type="entry name" value="Isocitrate/Isopropylmalate dehydrogenase-like"/>
    <property type="match status" value="1"/>
</dbReference>
<dbReference type="EMBL" id="CAJPEX010002668">
    <property type="protein sequence ID" value="CAG0921322.1"/>
    <property type="molecule type" value="Genomic_DNA"/>
</dbReference>
<dbReference type="GO" id="GO:0006099">
    <property type="term" value="P:tricarboxylic acid cycle"/>
    <property type="evidence" value="ECO:0007669"/>
    <property type="project" value="UniProtKB-KW"/>
</dbReference>
<dbReference type="PANTHER" id="PTHR11822">
    <property type="entry name" value="NADP-SPECIFIC ISOCITRATE DEHYDROGENASE"/>
    <property type="match status" value="1"/>
</dbReference>
<evidence type="ECO:0000256" key="2">
    <source>
        <dbReference type="ARBA" id="ARBA00001946"/>
    </source>
</evidence>
<dbReference type="GO" id="GO:0004450">
    <property type="term" value="F:isocitrate dehydrogenase (NADP+) activity"/>
    <property type="evidence" value="ECO:0007669"/>
    <property type="project" value="UniProtKB-EC"/>
</dbReference>
<dbReference type="NCBIfam" id="NF006156">
    <property type="entry name" value="PRK08299.1"/>
    <property type="match status" value="1"/>
</dbReference>
<comment type="similarity">
    <text evidence="3">Belongs to the isocitrate and isopropylmalate dehydrogenases family.</text>
</comment>
<sequence length="564" mass="63512">MKVTDFLRIIAIATVLSIQASEGLIRKCFSCRSRGDRGDCKDPFRVNQTLVIEDQEYQRQVGIKAIPCASGWCGKILEGGGDKDDFDQATQRICLQRPPSDAEERCSETLVGPYRRVFMCFCRGDLCNSLVSDIIPVFLGAIKMEKIKCGPVVDVLGDEMTRLMNLMKIFPFRIIWTSIKDKLILPYIDCELHVFDLGIENRDATSDQVTIECAKAIQKYHVGIKCATITPDEKRVEEFKLKEMWKSPNGTIRNILGGTVFREAIICKNVPRLVTPWTKPIIIGRHAHADQYKATDFVVPGPGKLEIKWSPEAGGEGIERVIHEFTDGGGVALGMFNTDSSIKAFAHSSFKYALDRGYPLYMSTKNTILKRYDGRFKDIFEDIYEREYKAAFEEKGVWYEHRLIDDMVAYAMKSEGGFVWACKNYDGDVQSDSVAQGYGSLGMMTSVLLCPDGRTVEAEAAHGTVTRHYRVHQKGGETSTNPIASIFAWTRGLLHRAKLDNNPKLESFCHKLEQVCIETIEAGYMTKDLAICIKGMAGVKREDYLETFAFMDKLAEGLKKKMMD</sequence>
<keyword evidence="19" id="KW-1185">Reference proteome</keyword>
<comment type="cofactor">
    <cofactor evidence="2">
        <name>Mg(2+)</name>
        <dbReference type="ChEBI" id="CHEBI:18420"/>
    </cofactor>
</comment>
<evidence type="ECO:0000256" key="6">
    <source>
        <dbReference type="ARBA" id="ARBA00022532"/>
    </source>
</evidence>